<feature type="region of interest" description="Disordered" evidence="11">
    <location>
        <begin position="128"/>
        <end position="206"/>
    </location>
</feature>
<evidence type="ECO:0000256" key="6">
    <source>
        <dbReference type="ARBA" id="ARBA00022771"/>
    </source>
</evidence>
<dbReference type="EMBL" id="MU003770">
    <property type="protein sequence ID" value="KAF2724673.1"/>
    <property type="molecule type" value="Genomic_DNA"/>
</dbReference>
<feature type="compositionally biased region" description="Basic and acidic residues" evidence="11">
    <location>
        <begin position="145"/>
        <end position="186"/>
    </location>
</feature>
<feature type="compositionally biased region" description="Basic and acidic residues" evidence="11">
    <location>
        <begin position="341"/>
        <end position="355"/>
    </location>
</feature>
<feature type="domain" description="RING-type" evidence="14">
    <location>
        <begin position="749"/>
        <end position="792"/>
    </location>
</feature>
<feature type="compositionally biased region" description="Basic and acidic residues" evidence="11">
    <location>
        <begin position="313"/>
        <end position="326"/>
    </location>
</feature>
<feature type="region of interest" description="Disordered" evidence="11">
    <location>
        <begin position="828"/>
        <end position="877"/>
    </location>
</feature>
<evidence type="ECO:0000259" key="14">
    <source>
        <dbReference type="PROSITE" id="PS50089"/>
    </source>
</evidence>
<dbReference type="FunFam" id="3.30.40.10:FF:000364">
    <property type="entry name" value="Protease-associated PA domain protein"/>
    <property type="match status" value="1"/>
</dbReference>
<dbReference type="Pfam" id="PF02225">
    <property type="entry name" value="PA"/>
    <property type="match status" value="1"/>
</dbReference>
<comment type="catalytic activity">
    <reaction evidence="1">
        <text>S-ubiquitinyl-[E2 ubiquitin-conjugating enzyme]-L-cysteine + [acceptor protein]-L-lysine = [E2 ubiquitin-conjugating enzyme]-L-cysteine + N(6)-ubiquitinyl-[acceptor protein]-L-lysine.</text>
        <dbReference type="EC" id="2.3.2.27"/>
    </reaction>
</comment>
<feature type="region of interest" description="Disordered" evidence="11">
    <location>
        <begin position="402"/>
        <end position="529"/>
    </location>
</feature>
<organism evidence="15 16">
    <name type="scientific">Polychaeton citri CBS 116435</name>
    <dbReference type="NCBI Taxonomy" id="1314669"/>
    <lineage>
        <taxon>Eukaryota</taxon>
        <taxon>Fungi</taxon>
        <taxon>Dikarya</taxon>
        <taxon>Ascomycota</taxon>
        <taxon>Pezizomycotina</taxon>
        <taxon>Dothideomycetes</taxon>
        <taxon>Dothideomycetidae</taxon>
        <taxon>Capnodiales</taxon>
        <taxon>Capnodiaceae</taxon>
        <taxon>Polychaeton</taxon>
    </lineage>
</organism>
<evidence type="ECO:0000256" key="13">
    <source>
        <dbReference type="SAM" id="SignalP"/>
    </source>
</evidence>
<comment type="caution">
    <text evidence="15">The sequence shown here is derived from an EMBL/GenBank/DDBJ whole genome shotgun (WGS) entry which is preliminary data.</text>
</comment>
<dbReference type="SUPFAM" id="SSF52025">
    <property type="entry name" value="PA domain"/>
    <property type="match status" value="1"/>
</dbReference>
<evidence type="ECO:0000256" key="4">
    <source>
        <dbReference type="ARBA" id="ARBA00022692"/>
    </source>
</evidence>
<feature type="compositionally biased region" description="Polar residues" evidence="11">
    <location>
        <begin position="701"/>
        <end position="724"/>
    </location>
</feature>
<feature type="compositionally biased region" description="Low complexity" evidence="11">
    <location>
        <begin position="509"/>
        <end position="518"/>
    </location>
</feature>
<dbReference type="SUPFAM" id="SSF57850">
    <property type="entry name" value="RING/U-box"/>
    <property type="match status" value="1"/>
</dbReference>
<evidence type="ECO:0000256" key="9">
    <source>
        <dbReference type="ARBA" id="ARBA00023136"/>
    </source>
</evidence>
<feature type="compositionally biased region" description="Polar residues" evidence="11">
    <location>
        <begin position="457"/>
        <end position="478"/>
    </location>
</feature>
<reference evidence="15" key="1">
    <citation type="journal article" date="2020" name="Stud. Mycol.">
        <title>101 Dothideomycetes genomes: a test case for predicting lifestyles and emergence of pathogens.</title>
        <authorList>
            <person name="Haridas S."/>
            <person name="Albert R."/>
            <person name="Binder M."/>
            <person name="Bloem J."/>
            <person name="Labutti K."/>
            <person name="Salamov A."/>
            <person name="Andreopoulos B."/>
            <person name="Baker S."/>
            <person name="Barry K."/>
            <person name="Bills G."/>
            <person name="Bluhm B."/>
            <person name="Cannon C."/>
            <person name="Castanera R."/>
            <person name="Culley D."/>
            <person name="Daum C."/>
            <person name="Ezra D."/>
            <person name="Gonzalez J."/>
            <person name="Henrissat B."/>
            <person name="Kuo A."/>
            <person name="Liang C."/>
            <person name="Lipzen A."/>
            <person name="Lutzoni F."/>
            <person name="Magnuson J."/>
            <person name="Mondo S."/>
            <person name="Nolan M."/>
            <person name="Ohm R."/>
            <person name="Pangilinan J."/>
            <person name="Park H.-J."/>
            <person name="Ramirez L."/>
            <person name="Alfaro M."/>
            <person name="Sun H."/>
            <person name="Tritt A."/>
            <person name="Yoshinaga Y."/>
            <person name="Zwiers L.-H."/>
            <person name="Turgeon B."/>
            <person name="Goodwin S."/>
            <person name="Spatafora J."/>
            <person name="Crous P."/>
            <person name="Grigoriev I."/>
        </authorList>
    </citation>
    <scope>NUCLEOTIDE SEQUENCE</scope>
    <source>
        <strain evidence="15">CBS 116435</strain>
    </source>
</reference>
<dbReference type="Proteomes" id="UP000799441">
    <property type="component" value="Unassembled WGS sequence"/>
</dbReference>
<evidence type="ECO:0000256" key="7">
    <source>
        <dbReference type="ARBA" id="ARBA00022833"/>
    </source>
</evidence>
<evidence type="ECO:0000256" key="2">
    <source>
        <dbReference type="ARBA" id="ARBA00004167"/>
    </source>
</evidence>
<feature type="region of interest" description="Disordered" evidence="11">
    <location>
        <begin position="312"/>
        <end position="360"/>
    </location>
</feature>
<feature type="transmembrane region" description="Helical" evidence="12">
    <location>
        <begin position="606"/>
        <end position="626"/>
    </location>
</feature>
<gene>
    <name evidence="15" type="ORF">K431DRAFT_309805</name>
</gene>
<keyword evidence="13" id="KW-0732">Signal</keyword>
<dbReference type="PANTHER" id="PTHR47168:SF1">
    <property type="entry name" value="OS02G0798600 PROTEIN"/>
    <property type="match status" value="1"/>
</dbReference>
<dbReference type="PANTHER" id="PTHR47168">
    <property type="entry name" value="RING ZINC FINGER DOMAIN SUPERFAMILY PROTEIN-RELATED"/>
    <property type="match status" value="1"/>
</dbReference>
<keyword evidence="7" id="KW-0862">Zinc</keyword>
<dbReference type="InterPro" id="IPR001841">
    <property type="entry name" value="Znf_RING"/>
</dbReference>
<feature type="signal peptide" evidence="13">
    <location>
        <begin position="1"/>
        <end position="31"/>
    </location>
</feature>
<feature type="compositionally biased region" description="Basic and acidic residues" evidence="11">
    <location>
        <begin position="859"/>
        <end position="877"/>
    </location>
</feature>
<feature type="compositionally biased region" description="Low complexity" evidence="11">
    <location>
        <begin position="654"/>
        <end position="691"/>
    </location>
</feature>
<proteinExistence type="predicted"/>
<keyword evidence="4 12" id="KW-0812">Transmembrane</keyword>
<feature type="region of interest" description="Disordered" evidence="11">
    <location>
        <begin position="543"/>
        <end position="579"/>
    </location>
</feature>
<protein>
    <recommendedName>
        <fullName evidence="3">RING-type E3 ubiquitin transferase</fullName>
        <ecNumber evidence="3">2.3.2.27</ecNumber>
    </recommendedName>
</protein>
<evidence type="ECO:0000313" key="16">
    <source>
        <dbReference type="Proteomes" id="UP000799441"/>
    </source>
</evidence>
<accession>A0A9P4QFG9</accession>
<feature type="region of interest" description="Disordered" evidence="11">
    <location>
        <begin position="651"/>
        <end position="726"/>
    </location>
</feature>
<dbReference type="InterPro" id="IPR003137">
    <property type="entry name" value="PA_domain"/>
</dbReference>
<evidence type="ECO:0000256" key="11">
    <source>
        <dbReference type="SAM" id="MobiDB-lite"/>
    </source>
</evidence>
<dbReference type="SMART" id="SM00184">
    <property type="entry name" value="RING"/>
    <property type="match status" value="1"/>
</dbReference>
<evidence type="ECO:0000256" key="5">
    <source>
        <dbReference type="ARBA" id="ARBA00022723"/>
    </source>
</evidence>
<evidence type="ECO:0000256" key="3">
    <source>
        <dbReference type="ARBA" id="ARBA00012483"/>
    </source>
</evidence>
<evidence type="ECO:0000256" key="8">
    <source>
        <dbReference type="ARBA" id="ARBA00022989"/>
    </source>
</evidence>
<dbReference type="PROSITE" id="PS50089">
    <property type="entry name" value="ZF_RING_2"/>
    <property type="match status" value="1"/>
</dbReference>
<dbReference type="GO" id="GO:0008270">
    <property type="term" value="F:zinc ion binding"/>
    <property type="evidence" value="ECO:0007669"/>
    <property type="project" value="UniProtKB-KW"/>
</dbReference>
<dbReference type="SMART" id="SM00744">
    <property type="entry name" value="RINGv"/>
    <property type="match status" value="1"/>
</dbReference>
<dbReference type="InterPro" id="IPR046450">
    <property type="entry name" value="PA_dom_sf"/>
</dbReference>
<dbReference type="OrthoDB" id="5357315at2759"/>
<keyword evidence="16" id="KW-1185">Reference proteome</keyword>
<evidence type="ECO:0000256" key="10">
    <source>
        <dbReference type="PROSITE-ProRule" id="PRU00175"/>
    </source>
</evidence>
<keyword evidence="5" id="KW-0479">Metal-binding</keyword>
<name>A0A9P4QFG9_9PEZI</name>
<dbReference type="InterPro" id="IPR051653">
    <property type="entry name" value="E3_ligase_sorting_rcpt"/>
</dbReference>
<dbReference type="CDD" id="cd16454">
    <property type="entry name" value="RING-H2_PA-TM-RING"/>
    <property type="match status" value="1"/>
</dbReference>
<feature type="compositionally biased region" description="Polar residues" evidence="11">
    <location>
        <begin position="555"/>
        <end position="571"/>
    </location>
</feature>
<dbReference type="Pfam" id="PF13639">
    <property type="entry name" value="zf-RING_2"/>
    <property type="match status" value="1"/>
</dbReference>
<feature type="compositionally biased region" description="Polar residues" evidence="11">
    <location>
        <begin position="327"/>
        <end position="339"/>
    </location>
</feature>
<dbReference type="Gene3D" id="3.50.30.30">
    <property type="match status" value="1"/>
</dbReference>
<dbReference type="CDD" id="cd04813">
    <property type="entry name" value="PA_1"/>
    <property type="match status" value="1"/>
</dbReference>
<dbReference type="EC" id="2.3.2.27" evidence="3"/>
<dbReference type="GO" id="GO:0061630">
    <property type="term" value="F:ubiquitin protein ligase activity"/>
    <property type="evidence" value="ECO:0007669"/>
    <property type="project" value="UniProtKB-EC"/>
</dbReference>
<evidence type="ECO:0000313" key="15">
    <source>
        <dbReference type="EMBL" id="KAF2724673.1"/>
    </source>
</evidence>
<dbReference type="GO" id="GO:0016020">
    <property type="term" value="C:membrane"/>
    <property type="evidence" value="ECO:0007669"/>
    <property type="project" value="UniProtKB-SubCell"/>
</dbReference>
<dbReference type="Gene3D" id="3.30.40.10">
    <property type="entry name" value="Zinc/RING finger domain, C3HC4 (zinc finger)"/>
    <property type="match status" value="1"/>
</dbReference>
<keyword evidence="9 12" id="KW-0472">Membrane</keyword>
<feature type="chain" id="PRO_5040330152" description="RING-type E3 ubiquitin transferase" evidence="13">
    <location>
        <begin position="32"/>
        <end position="877"/>
    </location>
</feature>
<dbReference type="InterPro" id="IPR013083">
    <property type="entry name" value="Znf_RING/FYVE/PHD"/>
</dbReference>
<sequence length="877" mass="94760">MRPLRFLLTVFTSLFAFVLLIHLFPFSSAVAEEDFQESSRIRAYFNWRTPSSLFPPSAVISLTDDNSTFFLARPAAFGPLLPAKSLSGQLWVGNGFDFDEHGRTGGGYGAGGELGCSDVPGWDINDVKSGLGKKTSKKSAAAVSEKNEADKMRRSVGKDANDKEEKEQQQPAARPDKSDGTDDHLHHPLPPSHGLNEGALKGKKPTHADIQSLQEGAEIAGKVVLLSRGGCGFLEKVKWVQRRGGVALIVGDDIRGGPLVTMYARGETSNITIPSLFTSHTTAHLLSSLVPSGRRIEDLSGDEAARLGLALGEGDRSQKGQNRVEHASTSAVVKPSSTNKARKDGKNTTPLRDREDLLDDEVEPVRETSWFQSLFGSSSRGNGGSRPPSSGNLLWVRQEEFEDDVPKHKSPATASTAVVKKQPPSSSQKTGPTDGFRIGVQDWRDPDLVAEQKEHLTSSTSPGSREKTMTTSQNSKSVGNEKLRGGSITPGSGEYSSKKESDLIGAGQGASAASNGRADPSQRQKHSGGWLSNIFASPKLDQDLQSKTSTKKGGDSNSSHQKGSAAIQSSYSDRHPSIADGASEHDGLWVTLTPTSMSSSPFFDTLLVLVVSPLVTLTVVYALLLLRSRIRRRRWRAPKSVVERLPVRTYQTMPSNSPSTASTTSSVSSLSATTPLLPNEARQGARPITARSRPRSRTTSEFQSTQAGSSLRSSETNSIASPSLEQMEEKRAAGLAEWRRRYGGKQRECVVCLEDYVDGVSRVMSLPCGHEFHEGCITPWLTTRRRTCPICKGDVVRSLARSGSSVNPSPLSSHVTTHNYAAYNDSSSVASADEGSERGVQEQAALTHNDDPDSQQPISREDEAFEDLERGVVDRNR</sequence>
<evidence type="ECO:0000256" key="12">
    <source>
        <dbReference type="SAM" id="Phobius"/>
    </source>
</evidence>
<feature type="compositionally biased region" description="Low complexity" evidence="11">
    <location>
        <begin position="128"/>
        <end position="144"/>
    </location>
</feature>
<evidence type="ECO:0000256" key="1">
    <source>
        <dbReference type="ARBA" id="ARBA00000900"/>
    </source>
</evidence>
<feature type="compositionally biased region" description="Basic and acidic residues" evidence="11">
    <location>
        <begin position="442"/>
        <end position="456"/>
    </location>
</feature>
<dbReference type="AlphaFoldDB" id="A0A9P4QFG9"/>
<dbReference type="InterPro" id="IPR011016">
    <property type="entry name" value="Znf_RING-CH"/>
</dbReference>
<keyword evidence="8 12" id="KW-1133">Transmembrane helix</keyword>
<comment type="subcellular location">
    <subcellularLocation>
        <location evidence="2">Membrane</location>
        <topology evidence="2">Single-pass membrane protein</topology>
    </subcellularLocation>
</comment>
<keyword evidence="6 10" id="KW-0863">Zinc-finger</keyword>